<evidence type="ECO:0000313" key="3">
    <source>
        <dbReference type="Proteomes" id="UP000623467"/>
    </source>
</evidence>
<dbReference type="OrthoDB" id="412788at2759"/>
<dbReference type="NCBIfam" id="NF041278">
    <property type="entry name" value="CmcJ_NvfI_EfuI"/>
    <property type="match status" value="1"/>
</dbReference>
<sequence>MAFPSTTGTLNFYVSPKDGARAYQTVNAKIETGTRDRNFTLEGHDIEIHNLRGNESAATLDTTGFQLLSHPAKHTSFANDAEIEKEYYPESIEFIKKFTGASRVVLFDHSASPSQPFDAVGRVKWIRPQTGASRFLMSTSTKPPKSAVARVHRHLPAEDVPELLKHRFQIINLWRPISNPADDTPLALCDFRSMDPEADVLAVALVYPDREGETYGVKYNPKQRWTYFSGVKPEELVLIKCYDSVQDGSVALFTPHTAFSDPKTPEGAPLRESIELRFLVFYD</sequence>
<dbReference type="Proteomes" id="UP000623467">
    <property type="component" value="Unassembled WGS sequence"/>
</dbReference>
<evidence type="ECO:0000256" key="1">
    <source>
        <dbReference type="ARBA" id="ARBA00023604"/>
    </source>
</evidence>
<comment type="caution">
    <text evidence="2">The sequence shown here is derived from an EMBL/GenBank/DDBJ whole genome shotgun (WGS) entry which is preliminary data.</text>
</comment>
<accession>A0A8H6ZK14</accession>
<evidence type="ECO:0008006" key="4">
    <source>
        <dbReference type="Google" id="ProtNLM"/>
    </source>
</evidence>
<dbReference type="PANTHER" id="PTHR34598">
    <property type="entry name" value="BLL6449 PROTEIN"/>
    <property type="match status" value="1"/>
</dbReference>
<dbReference type="PANTHER" id="PTHR34598:SF4">
    <property type="entry name" value="7ALPHA-CEPHEM-METHOXYLASE P8 CHAIN RELATED PROTEIN"/>
    <property type="match status" value="1"/>
</dbReference>
<gene>
    <name evidence="2" type="ORF">MSAN_00204600</name>
</gene>
<comment type="similarity">
    <text evidence="1">Belongs to the asaB hydroxylase/desaturase family.</text>
</comment>
<dbReference type="InterPro" id="IPR044053">
    <property type="entry name" value="AsaB-like"/>
</dbReference>
<evidence type="ECO:0000313" key="2">
    <source>
        <dbReference type="EMBL" id="KAF7377811.1"/>
    </source>
</evidence>
<proteinExistence type="inferred from homology"/>
<organism evidence="2 3">
    <name type="scientific">Mycena sanguinolenta</name>
    <dbReference type="NCBI Taxonomy" id="230812"/>
    <lineage>
        <taxon>Eukaryota</taxon>
        <taxon>Fungi</taxon>
        <taxon>Dikarya</taxon>
        <taxon>Basidiomycota</taxon>
        <taxon>Agaricomycotina</taxon>
        <taxon>Agaricomycetes</taxon>
        <taxon>Agaricomycetidae</taxon>
        <taxon>Agaricales</taxon>
        <taxon>Marasmiineae</taxon>
        <taxon>Mycenaceae</taxon>
        <taxon>Mycena</taxon>
    </lineage>
</organism>
<protein>
    <recommendedName>
        <fullName evidence="4">Methyltransferase</fullName>
    </recommendedName>
</protein>
<dbReference type="GO" id="GO:0016491">
    <property type="term" value="F:oxidoreductase activity"/>
    <property type="evidence" value="ECO:0007669"/>
    <property type="project" value="InterPro"/>
</dbReference>
<dbReference type="EMBL" id="JACAZH010000001">
    <property type="protein sequence ID" value="KAF7377811.1"/>
    <property type="molecule type" value="Genomic_DNA"/>
</dbReference>
<reference evidence="2" key="1">
    <citation type="submission" date="2020-05" db="EMBL/GenBank/DDBJ databases">
        <title>Mycena genomes resolve the evolution of fungal bioluminescence.</title>
        <authorList>
            <person name="Tsai I.J."/>
        </authorList>
    </citation>
    <scope>NUCLEOTIDE SEQUENCE</scope>
    <source>
        <strain evidence="2">160909Yilan</strain>
    </source>
</reference>
<name>A0A8H6ZK14_9AGAR</name>
<keyword evidence="3" id="KW-1185">Reference proteome</keyword>
<dbReference type="AlphaFoldDB" id="A0A8H6ZK14"/>